<keyword evidence="3" id="KW-1185">Reference proteome</keyword>
<feature type="domain" description="DUF5714" evidence="1">
    <location>
        <begin position="33"/>
        <end position="207"/>
    </location>
</feature>
<gene>
    <name evidence="2" type="ORF">HNQ80_004731</name>
</gene>
<sequence>MKCNGLELGYVYCPNHHYVCDECHGKEQFDEILRLALTVKGKNPIVNAEYMMKRVSIPMLGCEHGWIAAASLMAAIRNTGQITISDEQIKEALYRTKRQAIGAYCGLTGICGIAPAIGASFSVILGAACPKDRETAVTMHVVARVIEAVANEAGPCCCKNFLRTSLSLACELVAKHLEIKLSNDRKIICGDSHRHPHGCRASKCNYFNHVV</sequence>
<accession>A0A841KYX7</accession>
<dbReference type="Pfam" id="PF18978">
    <property type="entry name" value="DUF5714"/>
    <property type="match status" value="1"/>
</dbReference>
<dbReference type="AlphaFoldDB" id="A0A841KYX7"/>
<reference evidence="2 3" key="1">
    <citation type="submission" date="2020-08" db="EMBL/GenBank/DDBJ databases">
        <title>Genomic Encyclopedia of Type Strains, Phase IV (KMG-IV): sequencing the most valuable type-strain genomes for metagenomic binning, comparative biology and taxonomic classification.</title>
        <authorList>
            <person name="Goeker M."/>
        </authorList>
    </citation>
    <scope>NUCLEOTIDE SEQUENCE [LARGE SCALE GENOMIC DNA]</scope>
    <source>
        <strain evidence="2 3">DSM 103526</strain>
    </source>
</reference>
<dbReference type="EMBL" id="JACHEN010000041">
    <property type="protein sequence ID" value="MBB6218557.1"/>
    <property type="molecule type" value="Genomic_DNA"/>
</dbReference>
<evidence type="ECO:0000313" key="2">
    <source>
        <dbReference type="EMBL" id="MBB6218557.1"/>
    </source>
</evidence>
<evidence type="ECO:0000259" key="1">
    <source>
        <dbReference type="Pfam" id="PF18978"/>
    </source>
</evidence>
<proteinExistence type="predicted"/>
<organism evidence="2 3">
    <name type="scientific">Anaerosolibacter carboniphilus</name>
    <dbReference type="NCBI Taxonomy" id="1417629"/>
    <lineage>
        <taxon>Bacteria</taxon>
        <taxon>Bacillati</taxon>
        <taxon>Bacillota</taxon>
        <taxon>Clostridia</taxon>
        <taxon>Peptostreptococcales</taxon>
        <taxon>Thermotaleaceae</taxon>
        <taxon>Anaerosolibacter</taxon>
    </lineage>
</organism>
<dbReference type="InterPro" id="IPR043768">
    <property type="entry name" value="DUF5714"/>
</dbReference>
<dbReference type="Proteomes" id="UP000579281">
    <property type="component" value="Unassembled WGS sequence"/>
</dbReference>
<protein>
    <recommendedName>
        <fullName evidence="1">DUF5714 domain-containing protein</fullName>
    </recommendedName>
</protein>
<evidence type="ECO:0000313" key="3">
    <source>
        <dbReference type="Proteomes" id="UP000579281"/>
    </source>
</evidence>
<name>A0A841KYX7_9FIRM</name>
<comment type="caution">
    <text evidence="2">The sequence shown here is derived from an EMBL/GenBank/DDBJ whole genome shotgun (WGS) entry which is preliminary data.</text>
</comment>